<dbReference type="AlphaFoldDB" id="A0A0P0EM71"/>
<keyword evidence="4" id="KW-0808">Transferase</keyword>
<dbReference type="InterPro" id="IPR010559">
    <property type="entry name" value="Sig_transdc_His_kin_internal"/>
</dbReference>
<reference evidence="12 22" key="6">
    <citation type="submission" date="2021-06" db="EMBL/GenBank/DDBJ databases">
        <title>Interrogation of the integrated mobile genetic elements in gut-associated Bacteroides with a consensus prediction approach.</title>
        <authorList>
            <person name="Campbell D.E."/>
            <person name="Leigh J.R."/>
            <person name="Kim T."/>
            <person name="England W."/>
            <person name="Whitaker R.J."/>
            <person name="Degnan P.H."/>
        </authorList>
    </citation>
    <scope>NUCLEOTIDE SEQUENCE</scope>
    <source>
        <strain evidence="14">VPI-3443</strain>
        <strain evidence="13">VPI-BTDOT2</strain>
        <strain evidence="12 22">WAL8669</strain>
    </source>
</reference>
<dbReference type="Pfam" id="PF06580">
    <property type="entry name" value="His_kinase"/>
    <property type="match status" value="1"/>
</dbReference>
<dbReference type="EMBL" id="CP083681">
    <property type="protein sequence ID" value="UYU72878.1"/>
    <property type="molecule type" value="Genomic_DNA"/>
</dbReference>
<feature type="transmembrane region" description="Helical" evidence="1">
    <location>
        <begin position="129"/>
        <end position="148"/>
    </location>
</feature>
<dbReference type="Proteomes" id="UP000488521">
    <property type="component" value="Unassembled WGS sequence"/>
</dbReference>
<dbReference type="EMBL" id="CZAP01000002">
    <property type="protein sequence ID" value="CUP06044.1"/>
    <property type="molecule type" value="Genomic_DNA"/>
</dbReference>
<evidence type="ECO:0000313" key="9">
    <source>
        <dbReference type="EMBL" id="MBS5409773.1"/>
    </source>
</evidence>
<reference evidence="4 15" key="1">
    <citation type="submission" date="2015-09" db="EMBL/GenBank/DDBJ databases">
        <authorList>
            <consortium name="Pathogen Informatics"/>
        </authorList>
    </citation>
    <scope>NUCLEOTIDE SEQUENCE [LARGE SCALE GENOMIC DNA]</scope>
    <source>
        <strain evidence="4 15">2789STDY5834899</strain>
    </source>
</reference>
<reference evidence="11 16" key="2">
    <citation type="submission" date="2018-08" db="EMBL/GenBank/DDBJ databases">
        <title>A genome reference for cultivated species of the human gut microbiota.</title>
        <authorList>
            <person name="Zou Y."/>
            <person name="Xue W."/>
            <person name="Luo G."/>
        </authorList>
    </citation>
    <scope>NUCLEOTIDE SEQUENCE [LARGE SCALE GENOMIC DNA]</scope>
    <source>
        <strain evidence="11 16">AF37-12</strain>
    </source>
</reference>
<organism evidence="4 15">
    <name type="scientific">Bacteroides thetaiotaomicron</name>
    <dbReference type="NCBI Taxonomy" id="818"/>
    <lineage>
        <taxon>Bacteria</taxon>
        <taxon>Pseudomonadati</taxon>
        <taxon>Bacteroidota</taxon>
        <taxon>Bacteroidia</taxon>
        <taxon>Bacteroidales</taxon>
        <taxon>Bacteroidaceae</taxon>
        <taxon>Bacteroides</taxon>
    </lineage>
</organism>
<dbReference type="EMBL" id="JAQNVG010000031">
    <property type="protein sequence ID" value="MDC2237543.1"/>
    <property type="molecule type" value="Genomic_DNA"/>
</dbReference>
<dbReference type="EMBL" id="CP083680">
    <property type="protein sequence ID" value="UYU66426.1"/>
    <property type="molecule type" value="Genomic_DNA"/>
</dbReference>
<evidence type="ECO:0000313" key="4">
    <source>
        <dbReference type="EMBL" id="CUP06044.1"/>
    </source>
</evidence>
<dbReference type="Proteomes" id="UP001156218">
    <property type="component" value="Chromosome"/>
</dbReference>
<evidence type="ECO:0000313" key="21">
    <source>
        <dbReference type="Proteomes" id="UP000500882"/>
    </source>
</evidence>
<evidence type="ECO:0000313" key="22">
    <source>
        <dbReference type="Proteomes" id="UP001156218"/>
    </source>
</evidence>
<sequence>MVLKAINKDKYFLSTVIISLMVAVLIHFPESVSLFDRFESHSLFPGMKFMDVANEILFTFVSLLILFAINTRLFHFNQASIKITAAKILLSFILTWILSNLLGQVFVFLHRTFDIPAIDAMVHHYLHPLRDFIMACLVTSSCCIIYLVRRQQLVLIENEQLQAENIRNQYEVLKNQLNPHMLFNSLNTLRSLVRENQDKAQDYIQELSRVLRYTLQSNESQSVSLREEMEFASAYIFLLKMRFENNLQFDIQIAKSFEDYRLPPMAVQVLIENAVKHNEISDRKPLTIHIVTNNEGYLSVSNDIQPKRTAASGTGIGLVNLAKRYRLLFKQDIQITEDKEFSVCIPLIDEVQ</sequence>
<name>A0A0P0EM71_BACT4</name>
<reference evidence="10" key="7">
    <citation type="submission" date="2022-10" db="EMBL/GenBank/DDBJ databases">
        <title>Human gut microbiome strain richness.</title>
        <authorList>
            <person name="Chen-Liaw A."/>
        </authorList>
    </citation>
    <scope>NUCLEOTIDE SEQUENCE</scope>
    <source>
        <strain evidence="10">1001283st1_A3_1001283B150304_161114</strain>
    </source>
</reference>
<dbReference type="EMBL" id="WCRW01000011">
    <property type="protein sequence ID" value="KAB4454411.1"/>
    <property type="molecule type" value="Genomic_DNA"/>
</dbReference>
<reference evidence="9" key="5">
    <citation type="submission" date="2021-02" db="EMBL/GenBank/DDBJ databases">
        <title>Infant gut strain persistence is associated with maternal origin, phylogeny, and functional potential including surface adhesion and iron acquisition.</title>
        <authorList>
            <person name="Lou Y.C."/>
        </authorList>
    </citation>
    <scope>NUCLEOTIDE SEQUENCE</scope>
    <source>
        <strain evidence="9">L3_082_243G1_dasL3_082_243G1_maxbin2.maxbin.015s ta_sub</strain>
    </source>
</reference>
<dbReference type="EMBL" id="WCRS01000003">
    <property type="protein sequence ID" value="KAB4476912.1"/>
    <property type="molecule type" value="Genomic_DNA"/>
</dbReference>
<dbReference type="EMBL" id="WCSB01000001">
    <property type="protein sequence ID" value="KAB4455742.1"/>
    <property type="molecule type" value="Genomic_DNA"/>
</dbReference>
<dbReference type="Proteomes" id="UP000095576">
    <property type="component" value="Unassembled WGS sequence"/>
</dbReference>
<dbReference type="InterPro" id="IPR050640">
    <property type="entry name" value="Bact_2-comp_sensor_kinase"/>
</dbReference>
<dbReference type="GO" id="GO:0000155">
    <property type="term" value="F:phosphorelay sensor kinase activity"/>
    <property type="evidence" value="ECO:0007669"/>
    <property type="project" value="InterPro"/>
</dbReference>
<feature type="domain" description="Signal transduction histidine kinase internal region" evidence="2">
    <location>
        <begin position="169"/>
        <end position="247"/>
    </location>
</feature>
<dbReference type="RefSeq" id="WP_008760884.1">
    <property type="nucleotide sequence ID" value="NZ_AP022660.1"/>
</dbReference>
<dbReference type="Proteomes" id="UP001217776">
    <property type="component" value="Unassembled WGS sequence"/>
</dbReference>
<dbReference type="KEGG" id="btho:Btheta7330_00560"/>
<dbReference type="EMBL" id="QROV01000037">
    <property type="protein sequence ID" value="RHL53403.1"/>
    <property type="molecule type" value="Genomic_DNA"/>
</dbReference>
<keyword evidence="1" id="KW-1133">Transmembrane helix</keyword>
<dbReference type="PANTHER" id="PTHR34220:SF7">
    <property type="entry name" value="SENSOR HISTIDINE KINASE YPDA"/>
    <property type="match status" value="1"/>
</dbReference>
<dbReference type="Gene3D" id="3.30.565.10">
    <property type="entry name" value="Histidine kinase-like ATPase, C-terminal domain"/>
    <property type="match status" value="1"/>
</dbReference>
<dbReference type="Proteomes" id="UP000782901">
    <property type="component" value="Unassembled WGS sequence"/>
</dbReference>
<accession>C6ILT1</accession>
<evidence type="ECO:0000259" key="2">
    <source>
        <dbReference type="Pfam" id="PF06580"/>
    </source>
</evidence>
<protein>
    <submittedName>
        <fullName evidence="3 4">Histidine kinase</fullName>
        <ecNumber evidence="4">2.7.13.3</ecNumber>
    </submittedName>
</protein>
<dbReference type="Proteomes" id="UP000440614">
    <property type="component" value="Unassembled WGS sequence"/>
</dbReference>
<keyword evidence="1" id="KW-0812">Transmembrane</keyword>
<dbReference type="EC" id="2.7.13.3" evidence="4"/>
<evidence type="ECO:0000313" key="10">
    <source>
        <dbReference type="EMBL" id="MDC2237543.1"/>
    </source>
</evidence>
<evidence type="ECO:0000313" key="5">
    <source>
        <dbReference type="EMBL" id="KAB4305754.1"/>
    </source>
</evidence>
<dbReference type="SUPFAM" id="SSF55874">
    <property type="entry name" value="ATPase domain of HSP90 chaperone/DNA topoisomerase II/histidine kinase"/>
    <property type="match status" value="1"/>
</dbReference>
<evidence type="ECO:0000313" key="14">
    <source>
        <dbReference type="EMBL" id="UYU90910.1"/>
    </source>
</evidence>
<accession>A0A0P0EM71</accession>
<reference evidence="3 21" key="4">
    <citation type="submission" date="2020-02" db="EMBL/GenBank/DDBJ databases">
        <title>Whole-genome sequencing and comparative analysis of the genomes of Bacteroides thetaiotaomicron and Escherichia coli isolated from a healthy resident in Vietnam.</title>
        <authorList>
            <person name="Mohsin M."/>
            <person name="Tanaka K."/>
            <person name="Kawahara R."/>
            <person name="Kondo S."/>
            <person name="Noguchi H."/>
            <person name="Motooka D."/>
            <person name="Nakamura S."/>
            <person name="Khong D.T."/>
            <person name="Nguyen T.N."/>
            <person name="Tran H.T."/>
            <person name="Yamamoto Y."/>
        </authorList>
    </citation>
    <scope>NUCLEOTIDE SEQUENCE [LARGE SCALE GENOMIC DNA]</scope>
    <source>
        <strain evidence="3 21">F9-2</strain>
    </source>
</reference>
<reference evidence="17 18" key="3">
    <citation type="journal article" date="2019" name="Nat. Med.">
        <title>A library of human gut bacterial isolates paired with longitudinal multiomics data enables mechanistic microbiome research.</title>
        <authorList>
            <person name="Poyet M."/>
            <person name="Groussin M."/>
            <person name="Gibbons S.M."/>
            <person name="Avila-Pacheco J."/>
            <person name="Jiang X."/>
            <person name="Kearney S.M."/>
            <person name="Perrotta A.R."/>
            <person name="Berdy B."/>
            <person name="Zhao S."/>
            <person name="Lieberman T.D."/>
            <person name="Swanson P.K."/>
            <person name="Smith M."/>
            <person name="Roesemann S."/>
            <person name="Alexander J.E."/>
            <person name="Rich S.A."/>
            <person name="Livny J."/>
            <person name="Vlamakis H."/>
            <person name="Clish C."/>
            <person name="Bullock K."/>
            <person name="Deik A."/>
            <person name="Scott J."/>
            <person name="Pierce K.A."/>
            <person name="Xavier R.J."/>
            <person name="Alm E.J."/>
        </authorList>
    </citation>
    <scope>NUCLEOTIDE SEQUENCE [LARGE SCALE GENOMIC DNA]</scope>
    <source>
        <strain evidence="8 20">BIOML-A156</strain>
        <strain evidence="6 17">BIOML-A160</strain>
        <strain evidence="7 19">BIOML-A165</strain>
        <strain evidence="5 18">BIOML-A188</strain>
    </source>
</reference>
<dbReference type="Proteomes" id="UP000283616">
    <property type="component" value="Unassembled WGS sequence"/>
</dbReference>
<evidence type="ECO:0000313" key="16">
    <source>
        <dbReference type="Proteomes" id="UP000283616"/>
    </source>
</evidence>
<dbReference type="Proteomes" id="UP000460317">
    <property type="component" value="Unassembled WGS sequence"/>
</dbReference>
<evidence type="ECO:0000313" key="15">
    <source>
        <dbReference type="Proteomes" id="UP000095576"/>
    </source>
</evidence>
<dbReference type="PANTHER" id="PTHR34220">
    <property type="entry name" value="SENSOR HISTIDINE KINASE YPDA"/>
    <property type="match status" value="1"/>
</dbReference>
<gene>
    <name evidence="4" type="primary">yehU_1</name>
    <name evidence="3" type="ORF">BatF92_04540</name>
    <name evidence="11" type="ORF">DW011_22615</name>
    <name evidence="4" type="ORF">ERS852511_01023</name>
    <name evidence="8" type="ORF">GAN59_06985</name>
    <name evidence="6" type="ORF">GAN75_16170</name>
    <name evidence="7" type="ORF">GAN93_01835</name>
    <name evidence="5" type="ORF">GAO51_25155</name>
    <name evidence="9" type="ORF">KHY35_03505</name>
    <name evidence="13" type="ORF">KQP59_07185</name>
    <name evidence="12" type="ORF">KQP68_23200</name>
    <name evidence="14" type="ORF">KQP74_23815</name>
    <name evidence="10" type="ORF">PO127_17530</name>
</gene>
<dbReference type="Proteomes" id="UP001162960">
    <property type="component" value="Chromosome"/>
</dbReference>
<keyword evidence="4" id="KW-0418">Kinase</keyword>
<dbReference type="Proteomes" id="UP000500882">
    <property type="component" value="Chromosome"/>
</dbReference>
<evidence type="ECO:0000256" key="1">
    <source>
        <dbReference type="SAM" id="Phobius"/>
    </source>
</evidence>
<dbReference type="EMBL" id="CP083685">
    <property type="protein sequence ID" value="UYU90910.1"/>
    <property type="molecule type" value="Genomic_DNA"/>
</dbReference>
<dbReference type="GO" id="GO:0016020">
    <property type="term" value="C:membrane"/>
    <property type="evidence" value="ECO:0007669"/>
    <property type="project" value="InterPro"/>
</dbReference>
<evidence type="ECO:0000313" key="3">
    <source>
        <dbReference type="EMBL" id="BCA48512.1"/>
    </source>
</evidence>
<feature type="transmembrane region" description="Helical" evidence="1">
    <location>
        <begin position="12"/>
        <end position="29"/>
    </location>
</feature>
<dbReference type="PATRIC" id="fig|818.23.peg.565"/>
<evidence type="ECO:0000313" key="8">
    <source>
        <dbReference type="EMBL" id="KAB4476912.1"/>
    </source>
</evidence>
<evidence type="ECO:0000313" key="17">
    <source>
        <dbReference type="Proteomes" id="UP000436825"/>
    </source>
</evidence>
<evidence type="ECO:0000313" key="20">
    <source>
        <dbReference type="Proteomes" id="UP000488521"/>
    </source>
</evidence>
<evidence type="ECO:0000313" key="7">
    <source>
        <dbReference type="EMBL" id="KAB4455742.1"/>
    </source>
</evidence>
<proteinExistence type="predicted"/>
<dbReference type="Proteomes" id="UP000436825">
    <property type="component" value="Unassembled WGS sequence"/>
</dbReference>
<evidence type="ECO:0000313" key="12">
    <source>
        <dbReference type="EMBL" id="UYU66426.1"/>
    </source>
</evidence>
<dbReference type="InterPro" id="IPR036890">
    <property type="entry name" value="HATPase_C_sf"/>
</dbReference>
<feature type="transmembrane region" description="Helical" evidence="1">
    <location>
        <begin position="49"/>
        <end position="69"/>
    </location>
</feature>
<evidence type="ECO:0000313" key="13">
    <source>
        <dbReference type="EMBL" id="UYU72878.1"/>
    </source>
</evidence>
<dbReference type="EMBL" id="AP022660">
    <property type="protein sequence ID" value="BCA48512.1"/>
    <property type="molecule type" value="Genomic_DNA"/>
</dbReference>
<dbReference type="EMBL" id="JAGZEE010000003">
    <property type="protein sequence ID" value="MBS5409773.1"/>
    <property type="molecule type" value="Genomic_DNA"/>
</dbReference>
<evidence type="ECO:0000313" key="18">
    <source>
        <dbReference type="Proteomes" id="UP000440614"/>
    </source>
</evidence>
<keyword evidence="1" id="KW-0472">Membrane</keyword>
<evidence type="ECO:0000313" key="11">
    <source>
        <dbReference type="EMBL" id="RHL53403.1"/>
    </source>
</evidence>
<feature type="transmembrane region" description="Helical" evidence="1">
    <location>
        <begin position="89"/>
        <end position="109"/>
    </location>
</feature>
<dbReference type="EMBL" id="WCSY01000034">
    <property type="protein sequence ID" value="KAB4305754.1"/>
    <property type="molecule type" value="Genomic_DNA"/>
</dbReference>
<evidence type="ECO:0000313" key="6">
    <source>
        <dbReference type="EMBL" id="KAB4454411.1"/>
    </source>
</evidence>
<evidence type="ECO:0000313" key="19">
    <source>
        <dbReference type="Proteomes" id="UP000460317"/>
    </source>
</evidence>
<dbReference type="Proteomes" id="UP001156216">
    <property type="component" value="Chromosome"/>
</dbReference>